<dbReference type="OrthoDB" id="1434354at2759"/>
<organism evidence="3 4">
    <name type="scientific">Seminavis robusta</name>
    <dbReference type="NCBI Taxonomy" id="568900"/>
    <lineage>
        <taxon>Eukaryota</taxon>
        <taxon>Sar</taxon>
        <taxon>Stramenopiles</taxon>
        <taxon>Ochrophyta</taxon>
        <taxon>Bacillariophyta</taxon>
        <taxon>Bacillariophyceae</taxon>
        <taxon>Bacillariophycidae</taxon>
        <taxon>Naviculales</taxon>
        <taxon>Naviculaceae</taxon>
        <taxon>Seminavis</taxon>
    </lineage>
</organism>
<dbReference type="SMART" id="SM00516">
    <property type="entry name" value="SEC14"/>
    <property type="match status" value="1"/>
</dbReference>
<gene>
    <name evidence="3" type="ORF">SEMRO_127_G060900.1</name>
</gene>
<feature type="compositionally biased region" description="Basic and acidic residues" evidence="1">
    <location>
        <begin position="570"/>
        <end position="580"/>
    </location>
</feature>
<feature type="compositionally biased region" description="Low complexity" evidence="1">
    <location>
        <begin position="587"/>
        <end position="598"/>
    </location>
</feature>
<dbReference type="InterPro" id="IPR036865">
    <property type="entry name" value="CRAL-TRIO_dom_sf"/>
</dbReference>
<dbReference type="AlphaFoldDB" id="A0A9N8DFN3"/>
<dbReference type="CDD" id="cd00170">
    <property type="entry name" value="SEC14"/>
    <property type="match status" value="1"/>
</dbReference>
<comment type="caution">
    <text evidence="3">The sequence shown here is derived from an EMBL/GenBank/DDBJ whole genome shotgun (WGS) entry which is preliminary data.</text>
</comment>
<feature type="compositionally biased region" description="Basic and acidic residues" evidence="1">
    <location>
        <begin position="32"/>
        <end position="42"/>
    </location>
</feature>
<feature type="compositionally biased region" description="Low complexity" evidence="1">
    <location>
        <begin position="185"/>
        <end position="201"/>
    </location>
</feature>
<evidence type="ECO:0000313" key="4">
    <source>
        <dbReference type="Proteomes" id="UP001153069"/>
    </source>
</evidence>
<dbReference type="Gene3D" id="3.40.525.10">
    <property type="entry name" value="CRAL-TRIO lipid binding domain"/>
    <property type="match status" value="1"/>
</dbReference>
<feature type="region of interest" description="Disordered" evidence="1">
    <location>
        <begin position="1"/>
        <end position="46"/>
    </location>
</feature>
<evidence type="ECO:0000259" key="2">
    <source>
        <dbReference type="PROSITE" id="PS50191"/>
    </source>
</evidence>
<sequence>MSQQQQAPAAMASTADNNDDEVETTLQAMAEVQRKRQTELHRQTPTWSTQYQERRCGHCDDCYKELPCLVTSVDTEQPGAFTVSASATTARVQRFHNSSGRMSHHSSGPVSLHSSLASMDDSSRRLRSASVNVDTSVAVAAVVVEDQDEAHRQREQELAQHEAQLSAREAQLQAWQEELERQRQELTQQQEPQPSESVPVAPLSSSVVVAVPEETIERNELGSGPMRFAPNNSMRSSQAQVMGLDSNMILYLQEIEQKWNQRQAKLARQHGRDCRACLPLTPQWHMRFLWFYAKAAKPQRRRRLSTQPAPHSTTTTTVSYQVNMKKVWAAEKKLQKRFVALNVATLGPQLYSKTLFPVPGLTTKGGHPMFYMRPSRYFPKHTDTKTIIDNLIYVMNTMLENSQFAQKEGIGFIACMDSWKMVNFEVSYCYQFMMALQGFMVPVKTQLFLIVNPPSWFGAIWKIMKPMLAPSFQKKVKIVPESKIHKYLAPGFEQVLPNDMQSGQANTDAMVVDFIAYRQYVEQGQVEYNINNIHHHHHHHHDASTVGGESSTGDVSCDDPDECRRHHHGPDHTDHTDSMHDSLGNLTGTFSIPTTSSSSGGGDLGDDDGASIHCDIDNEDALDDADMKQSSEVFIANMPRFDHRW</sequence>
<proteinExistence type="predicted"/>
<dbReference type="SUPFAM" id="SSF52087">
    <property type="entry name" value="CRAL/TRIO domain"/>
    <property type="match status" value="1"/>
</dbReference>
<feature type="compositionally biased region" description="Low complexity" evidence="1">
    <location>
        <begin position="1"/>
        <end position="13"/>
    </location>
</feature>
<protein>
    <recommendedName>
        <fullName evidence="2">CRAL-TRIO domain-containing protein</fullName>
    </recommendedName>
</protein>
<feature type="region of interest" description="Disordered" evidence="1">
    <location>
        <begin position="96"/>
        <end position="116"/>
    </location>
</feature>
<feature type="region of interest" description="Disordered" evidence="1">
    <location>
        <begin position="180"/>
        <end position="201"/>
    </location>
</feature>
<feature type="region of interest" description="Disordered" evidence="1">
    <location>
        <begin position="537"/>
        <end position="612"/>
    </location>
</feature>
<accession>A0A9N8DFN3</accession>
<dbReference type="Proteomes" id="UP001153069">
    <property type="component" value="Unassembled WGS sequence"/>
</dbReference>
<dbReference type="InterPro" id="IPR001251">
    <property type="entry name" value="CRAL-TRIO_dom"/>
</dbReference>
<dbReference type="PROSITE" id="PS50191">
    <property type="entry name" value="CRAL_TRIO"/>
    <property type="match status" value="1"/>
</dbReference>
<evidence type="ECO:0000313" key="3">
    <source>
        <dbReference type="EMBL" id="CAB9502098.1"/>
    </source>
</evidence>
<name>A0A9N8DFN3_9STRA</name>
<dbReference type="Pfam" id="PF00650">
    <property type="entry name" value="CRAL_TRIO"/>
    <property type="match status" value="1"/>
</dbReference>
<reference evidence="3" key="1">
    <citation type="submission" date="2020-06" db="EMBL/GenBank/DDBJ databases">
        <authorList>
            <consortium name="Plant Systems Biology data submission"/>
        </authorList>
    </citation>
    <scope>NUCLEOTIDE SEQUENCE</scope>
    <source>
        <strain evidence="3">D6</strain>
    </source>
</reference>
<keyword evidence="4" id="KW-1185">Reference proteome</keyword>
<evidence type="ECO:0000256" key="1">
    <source>
        <dbReference type="SAM" id="MobiDB-lite"/>
    </source>
</evidence>
<dbReference type="EMBL" id="CAICTM010000126">
    <property type="protein sequence ID" value="CAB9502098.1"/>
    <property type="molecule type" value="Genomic_DNA"/>
</dbReference>
<feature type="domain" description="CRAL-TRIO" evidence="2">
    <location>
        <begin position="343"/>
        <end position="508"/>
    </location>
</feature>